<dbReference type="Gene3D" id="2.40.40.10">
    <property type="entry name" value="RlpA-like domain"/>
    <property type="match status" value="1"/>
</dbReference>
<reference evidence="4 5" key="1">
    <citation type="journal article" date="2015" name="Genome Announc.">
        <title>Draft Genome Sequence of Clostridium tyrobutyricum Strain DIVETGP, Isolated from Cow's Milk for Grana Padano Production.</title>
        <authorList>
            <person name="Soggiu A."/>
            <person name="Piras C."/>
            <person name="Gaiarsa S."/>
            <person name="Sassera D."/>
            <person name="Roncada P."/>
            <person name="Bendixen E."/>
            <person name="Brasca M."/>
            <person name="Bonizzi L."/>
        </authorList>
    </citation>
    <scope>NUCLEOTIDE SEQUENCE [LARGE SCALE GENOMIC DNA]</scope>
    <source>
        <strain evidence="4 5">DIVETGP</strain>
    </source>
</reference>
<dbReference type="PANTHER" id="PTHR39160">
    <property type="entry name" value="CELL WALL-BINDING PROTEIN YOCH"/>
    <property type="match status" value="1"/>
</dbReference>
<keyword evidence="1" id="KW-0732">Signal</keyword>
<evidence type="ECO:0000256" key="1">
    <source>
        <dbReference type="ARBA" id="ARBA00022729"/>
    </source>
</evidence>
<dbReference type="InterPro" id="IPR051933">
    <property type="entry name" value="Resuscitation_pf_RpfB"/>
</dbReference>
<dbReference type="Pfam" id="PF03990">
    <property type="entry name" value="DUF348"/>
    <property type="match status" value="2"/>
</dbReference>
<dbReference type="InterPro" id="IPR010611">
    <property type="entry name" value="3D_dom"/>
</dbReference>
<dbReference type="GO" id="GO:0019867">
    <property type="term" value="C:outer membrane"/>
    <property type="evidence" value="ECO:0007669"/>
    <property type="project" value="InterPro"/>
</dbReference>
<dbReference type="EMBL" id="CBXI010000004">
    <property type="protein sequence ID" value="CDL90242.1"/>
    <property type="molecule type" value="Genomic_DNA"/>
</dbReference>
<dbReference type="Pfam" id="PF06725">
    <property type="entry name" value="3D"/>
    <property type="match status" value="1"/>
</dbReference>
<keyword evidence="2" id="KW-0812">Transmembrane</keyword>
<dbReference type="Proteomes" id="UP000019482">
    <property type="component" value="Unassembled WGS sequence"/>
</dbReference>
<evidence type="ECO:0000256" key="2">
    <source>
        <dbReference type="SAM" id="Phobius"/>
    </source>
</evidence>
<feature type="domain" description="G5" evidence="3">
    <location>
        <begin position="150"/>
        <end position="230"/>
    </location>
</feature>
<dbReference type="OrthoDB" id="9798935at2"/>
<feature type="transmembrane region" description="Helical" evidence="2">
    <location>
        <begin position="20"/>
        <end position="38"/>
    </location>
</feature>
<dbReference type="InterPro" id="IPR036908">
    <property type="entry name" value="RlpA-like_sf"/>
</dbReference>
<name>W6NE42_CLOTY</name>
<dbReference type="Gene3D" id="2.20.230.10">
    <property type="entry name" value="Resuscitation-promoting factor rpfb"/>
    <property type="match status" value="1"/>
</dbReference>
<keyword evidence="2" id="KW-1133">Transmembrane helix</keyword>
<dbReference type="PROSITE" id="PS51109">
    <property type="entry name" value="G5"/>
    <property type="match status" value="1"/>
</dbReference>
<proteinExistence type="predicted"/>
<gene>
    <name evidence="4" type="ORF">CTDIVETGP_0312</name>
</gene>
<dbReference type="InterPro" id="IPR011098">
    <property type="entry name" value="G5_dom"/>
</dbReference>
<comment type="caution">
    <text evidence="4">The sequence shown here is derived from an EMBL/GenBank/DDBJ whole genome shotgun (WGS) entry which is preliminary data.</text>
</comment>
<dbReference type="InterPro" id="IPR007137">
    <property type="entry name" value="DUF348"/>
</dbReference>
<dbReference type="SMART" id="SM01208">
    <property type="entry name" value="G5"/>
    <property type="match status" value="1"/>
</dbReference>
<sequence length="349" mass="38330">MMGKLRTYVNKYFSNGPKTSAVIIAVLVIILTAVIFNMRKTITISVDGTDKKITTFSSNYGKILNDNKIKVGPKDKVTPSLNSKVYNNGKLYIKRAVKLEVAVDGRKVHIYSAEDDVFHMLEAEKIKLRSLDRVSPSGDLPLKNGLKVSVTRIDSKEVRTNKSIKYETVVKDDADIQLGSKKVIQEGRNGEKETVTRIIYENGKETARKVIREVVKKQPVQKVVAMGTLSADAVSYTPSRGGNFSYAKSLQMRSTAYTADYESTGKGPGDPGFGITATGTVARRSNVSSVAVDPRVIPLGTRLYIDGYGYAIAEDTGGAIKGNRLDLFFNSSSEANNWGVKMVNVYFIE</sequence>
<evidence type="ECO:0000313" key="4">
    <source>
        <dbReference type="EMBL" id="CDL90242.1"/>
    </source>
</evidence>
<keyword evidence="5" id="KW-1185">Reference proteome</keyword>
<dbReference type="Pfam" id="PF07501">
    <property type="entry name" value="G5"/>
    <property type="match status" value="1"/>
</dbReference>
<evidence type="ECO:0000259" key="3">
    <source>
        <dbReference type="PROSITE" id="PS51109"/>
    </source>
</evidence>
<dbReference type="GO" id="GO:0004553">
    <property type="term" value="F:hydrolase activity, hydrolyzing O-glycosyl compounds"/>
    <property type="evidence" value="ECO:0007669"/>
    <property type="project" value="InterPro"/>
</dbReference>
<protein>
    <submittedName>
        <fullName evidence="4">Cell wall-binding protein</fullName>
    </submittedName>
</protein>
<dbReference type="PANTHER" id="PTHR39160:SF4">
    <property type="entry name" value="RESUSCITATION-PROMOTING FACTOR RPFB"/>
    <property type="match status" value="1"/>
</dbReference>
<dbReference type="GeneID" id="29419028"/>
<keyword evidence="2" id="KW-0472">Membrane</keyword>
<dbReference type="RefSeq" id="WP_017751708.1">
    <property type="nucleotide sequence ID" value="NZ_CBXI010000004.1"/>
</dbReference>
<dbReference type="SUPFAM" id="SSF50685">
    <property type="entry name" value="Barwin-like endoglucanases"/>
    <property type="match status" value="1"/>
</dbReference>
<accession>W6NE42</accession>
<organism evidence="4 5">
    <name type="scientific">Clostridium tyrobutyricum DIVETGP</name>
    <dbReference type="NCBI Taxonomy" id="1408889"/>
    <lineage>
        <taxon>Bacteria</taxon>
        <taxon>Bacillati</taxon>
        <taxon>Bacillota</taxon>
        <taxon>Clostridia</taxon>
        <taxon>Eubacteriales</taxon>
        <taxon>Clostridiaceae</taxon>
        <taxon>Clostridium</taxon>
    </lineage>
</organism>
<dbReference type="CDD" id="cd22786">
    <property type="entry name" value="DPBB_YuiC-like"/>
    <property type="match status" value="1"/>
</dbReference>
<dbReference type="AlphaFoldDB" id="W6NE42"/>
<evidence type="ECO:0000313" key="5">
    <source>
        <dbReference type="Proteomes" id="UP000019482"/>
    </source>
</evidence>
<dbReference type="GO" id="GO:0009254">
    <property type="term" value="P:peptidoglycan turnover"/>
    <property type="evidence" value="ECO:0007669"/>
    <property type="project" value="InterPro"/>
</dbReference>